<gene>
    <name evidence="1" type="ORF">ACFSCX_06365</name>
</gene>
<sequence>MTVINKSLCVCCKQVESEFVCDVCFNKSKTTSMPREESLCIKCKSQTVEPAISKICDECFDDLWDKQLNREIERFCNPVKWYMYFVYSFDKLGQGFGCHIEATSEEEASNKYLTDFPEHKVSSVYLLGKTR</sequence>
<reference evidence="2" key="1">
    <citation type="journal article" date="2019" name="Int. J. Syst. Evol. Microbiol.">
        <title>The Global Catalogue of Microorganisms (GCM) 10K type strain sequencing project: providing services to taxonomists for standard genome sequencing and annotation.</title>
        <authorList>
            <consortium name="The Broad Institute Genomics Platform"/>
            <consortium name="The Broad Institute Genome Sequencing Center for Infectious Disease"/>
            <person name="Wu L."/>
            <person name="Ma J."/>
        </authorList>
    </citation>
    <scope>NUCLEOTIDE SEQUENCE [LARGE SCALE GENOMIC DNA]</scope>
    <source>
        <strain evidence="2">CCUG 49339</strain>
    </source>
</reference>
<accession>A0ABW4LM68</accession>
<protein>
    <submittedName>
        <fullName evidence="1">Uncharacterized protein</fullName>
    </submittedName>
</protein>
<comment type="caution">
    <text evidence="1">The sequence shown here is derived from an EMBL/GenBank/DDBJ whole genome shotgun (WGS) entry which is preliminary data.</text>
</comment>
<organism evidence="1 2">
    <name type="scientific">Bacillus salitolerans</name>
    <dbReference type="NCBI Taxonomy" id="1437434"/>
    <lineage>
        <taxon>Bacteria</taxon>
        <taxon>Bacillati</taxon>
        <taxon>Bacillota</taxon>
        <taxon>Bacilli</taxon>
        <taxon>Bacillales</taxon>
        <taxon>Bacillaceae</taxon>
        <taxon>Bacillus</taxon>
    </lineage>
</organism>
<dbReference type="RefSeq" id="WP_377927333.1">
    <property type="nucleotide sequence ID" value="NZ_JBHUEM010000005.1"/>
</dbReference>
<evidence type="ECO:0000313" key="2">
    <source>
        <dbReference type="Proteomes" id="UP001597214"/>
    </source>
</evidence>
<evidence type="ECO:0000313" key="1">
    <source>
        <dbReference type="EMBL" id="MFD1736186.1"/>
    </source>
</evidence>
<keyword evidence="2" id="KW-1185">Reference proteome</keyword>
<dbReference type="Proteomes" id="UP001597214">
    <property type="component" value="Unassembled WGS sequence"/>
</dbReference>
<dbReference type="EMBL" id="JBHUEM010000005">
    <property type="protein sequence ID" value="MFD1736186.1"/>
    <property type="molecule type" value="Genomic_DNA"/>
</dbReference>
<name>A0ABW4LM68_9BACI</name>
<proteinExistence type="predicted"/>